<dbReference type="Pfam" id="PF04607">
    <property type="entry name" value="RelA_SpoT"/>
    <property type="match status" value="1"/>
</dbReference>
<feature type="domain" description="HD" evidence="8">
    <location>
        <begin position="45"/>
        <end position="144"/>
    </location>
</feature>
<dbReference type="Gene3D" id="3.30.70.260">
    <property type="match status" value="1"/>
</dbReference>
<dbReference type="CDD" id="cd01668">
    <property type="entry name" value="TGS_RSH"/>
    <property type="match status" value="1"/>
</dbReference>
<dbReference type="InterPro" id="IPR004095">
    <property type="entry name" value="TGS"/>
</dbReference>
<dbReference type="InterPro" id="IPR045865">
    <property type="entry name" value="ACT-like_dom_sf"/>
</dbReference>
<feature type="domain" description="ACT" evidence="7">
    <location>
        <begin position="628"/>
        <end position="702"/>
    </location>
</feature>
<evidence type="ECO:0000256" key="3">
    <source>
        <dbReference type="ARBA" id="ARBA00029754"/>
    </source>
</evidence>
<dbReference type="FunFam" id="3.10.20.30:FF:000002">
    <property type="entry name" value="GTP pyrophosphokinase (RelA/SpoT)"/>
    <property type="match status" value="1"/>
</dbReference>
<evidence type="ECO:0000256" key="4">
    <source>
        <dbReference type="ARBA" id="ARBA00032407"/>
    </source>
</evidence>
<dbReference type="Gene3D" id="3.10.20.30">
    <property type="match status" value="1"/>
</dbReference>
<dbReference type="PANTHER" id="PTHR21262">
    <property type="entry name" value="GUANOSINE-3',5'-BIS DIPHOSPHATE 3'-PYROPHOSPHOHYDROLASE"/>
    <property type="match status" value="1"/>
</dbReference>
<dbReference type="Pfam" id="PF02824">
    <property type="entry name" value="TGS"/>
    <property type="match status" value="1"/>
</dbReference>
<dbReference type="InterPro" id="IPR012676">
    <property type="entry name" value="TGS-like"/>
</dbReference>
<dbReference type="GO" id="GO:0015969">
    <property type="term" value="P:guanosine tetraphosphate metabolic process"/>
    <property type="evidence" value="ECO:0007669"/>
    <property type="project" value="InterPro"/>
</dbReference>
<dbReference type="SMART" id="SM00471">
    <property type="entry name" value="HDc"/>
    <property type="match status" value="1"/>
</dbReference>
<dbReference type="Proteomes" id="UP000243978">
    <property type="component" value="Unassembled WGS sequence"/>
</dbReference>
<dbReference type="AlphaFoldDB" id="A0A2T6BMP4"/>
<dbReference type="CDD" id="cd00077">
    <property type="entry name" value="HDc"/>
    <property type="match status" value="1"/>
</dbReference>
<evidence type="ECO:0000256" key="6">
    <source>
        <dbReference type="RuleBase" id="RU003847"/>
    </source>
</evidence>
<dbReference type="SUPFAM" id="SSF109604">
    <property type="entry name" value="HD-domain/PDEase-like"/>
    <property type="match status" value="1"/>
</dbReference>
<dbReference type="PROSITE" id="PS51880">
    <property type="entry name" value="TGS"/>
    <property type="match status" value="1"/>
</dbReference>
<feature type="domain" description="TGS" evidence="9">
    <location>
        <begin position="382"/>
        <end position="447"/>
    </location>
</feature>
<dbReference type="InterPro" id="IPR006674">
    <property type="entry name" value="HD_domain"/>
</dbReference>
<dbReference type="CDD" id="cd04876">
    <property type="entry name" value="ACT_RelA-SpoT"/>
    <property type="match status" value="1"/>
</dbReference>
<evidence type="ECO:0000259" key="9">
    <source>
        <dbReference type="PROSITE" id="PS51880"/>
    </source>
</evidence>
<dbReference type="PANTHER" id="PTHR21262:SF36">
    <property type="entry name" value="BIFUNCTIONAL (P)PPGPP SYNTHASE_HYDROLASE SPOT"/>
    <property type="match status" value="1"/>
</dbReference>
<dbReference type="CDD" id="cd05399">
    <property type="entry name" value="NT_Rel-Spo_like"/>
    <property type="match status" value="1"/>
</dbReference>
<dbReference type="GO" id="GO:0005886">
    <property type="term" value="C:plasma membrane"/>
    <property type="evidence" value="ECO:0007669"/>
    <property type="project" value="TreeGrafter"/>
</dbReference>
<evidence type="ECO:0000313" key="11">
    <source>
        <dbReference type="Proteomes" id="UP000243978"/>
    </source>
</evidence>
<dbReference type="EMBL" id="QBKS01000001">
    <property type="protein sequence ID" value="PTX57304.1"/>
    <property type="molecule type" value="Genomic_DNA"/>
</dbReference>
<dbReference type="InterPro" id="IPR004811">
    <property type="entry name" value="RelA/Spo_fam"/>
</dbReference>
<dbReference type="Gene3D" id="3.30.460.10">
    <property type="entry name" value="Beta Polymerase, domain 2"/>
    <property type="match status" value="1"/>
</dbReference>
<dbReference type="Pfam" id="PF13328">
    <property type="entry name" value="HD_4"/>
    <property type="match status" value="1"/>
</dbReference>
<accession>A0A2T6BMP4</accession>
<dbReference type="PROSITE" id="PS51831">
    <property type="entry name" value="HD"/>
    <property type="match status" value="1"/>
</dbReference>
<comment type="similarity">
    <text evidence="6">Belongs to the relA/spoT family.</text>
</comment>
<dbReference type="FunFam" id="1.10.3210.10:FF:000001">
    <property type="entry name" value="GTP pyrophosphokinase RelA"/>
    <property type="match status" value="1"/>
</dbReference>
<reference evidence="10 11" key="1">
    <citation type="submission" date="2018-04" db="EMBL/GenBank/DDBJ databases">
        <title>Genomic Encyclopedia of Archaeal and Bacterial Type Strains, Phase II (KMG-II): from individual species to whole genera.</title>
        <authorList>
            <person name="Goeker M."/>
        </authorList>
    </citation>
    <scope>NUCLEOTIDE SEQUENCE [LARGE SCALE GENOMIC DNA]</scope>
    <source>
        <strain evidence="10 11">DSM 100977</strain>
    </source>
</reference>
<dbReference type="InterPro" id="IPR045600">
    <property type="entry name" value="RelA/SpoT_AH_RIS"/>
</dbReference>
<dbReference type="Pfam" id="PF19296">
    <property type="entry name" value="RelA_AH_RIS"/>
    <property type="match status" value="2"/>
</dbReference>
<evidence type="ECO:0000256" key="1">
    <source>
        <dbReference type="ARBA" id="ARBA00013251"/>
    </source>
</evidence>
<dbReference type="InterPro" id="IPR007685">
    <property type="entry name" value="RelA_SpoT"/>
</dbReference>
<dbReference type="NCBIfam" id="TIGR00691">
    <property type="entry name" value="spoT_relA"/>
    <property type="match status" value="1"/>
</dbReference>
<dbReference type="InterPro" id="IPR003607">
    <property type="entry name" value="HD/PDEase_dom"/>
</dbReference>
<dbReference type="GO" id="GO:0008893">
    <property type="term" value="F:guanosine-3',5'-bis(diphosphate) 3'-diphosphatase activity"/>
    <property type="evidence" value="ECO:0007669"/>
    <property type="project" value="TreeGrafter"/>
</dbReference>
<dbReference type="SMART" id="SM00954">
    <property type="entry name" value="RelA_SpoT"/>
    <property type="match status" value="1"/>
</dbReference>
<dbReference type="FunFam" id="3.30.460.10:FF:000001">
    <property type="entry name" value="GTP pyrophosphokinase RelA"/>
    <property type="match status" value="1"/>
</dbReference>
<dbReference type="Gene3D" id="1.10.3210.10">
    <property type="entry name" value="Hypothetical protein af1432"/>
    <property type="match status" value="1"/>
</dbReference>
<proteinExistence type="inferred from homology"/>
<dbReference type="EC" id="2.7.6.5" evidence="1"/>
<evidence type="ECO:0000256" key="2">
    <source>
        <dbReference type="ARBA" id="ARBA00014315"/>
    </source>
</evidence>
<evidence type="ECO:0000313" key="10">
    <source>
        <dbReference type="EMBL" id="PTX57304.1"/>
    </source>
</evidence>
<organism evidence="10 11">
    <name type="scientific">Litoreibacter ponti</name>
    <dbReference type="NCBI Taxonomy" id="1510457"/>
    <lineage>
        <taxon>Bacteria</taxon>
        <taxon>Pseudomonadati</taxon>
        <taxon>Pseudomonadota</taxon>
        <taxon>Alphaproteobacteria</taxon>
        <taxon>Rhodobacterales</taxon>
        <taxon>Roseobacteraceae</taxon>
        <taxon>Litoreibacter</taxon>
    </lineage>
</organism>
<dbReference type="SUPFAM" id="SSF55021">
    <property type="entry name" value="ACT-like"/>
    <property type="match status" value="1"/>
</dbReference>
<evidence type="ECO:0000259" key="7">
    <source>
        <dbReference type="PROSITE" id="PS51671"/>
    </source>
</evidence>
<dbReference type="GO" id="GO:0008728">
    <property type="term" value="F:GTP diphosphokinase activity"/>
    <property type="evidence" value="ECO:0007669"/>
    <property type="project" value="UniProtKB-EC"/>
</dbReference>
<comment type="function">
    <text evidence="6">In eubacteria ppGpp (guanosine 3'-diphosphate 5'-diphosphate) is a mediator of the stringent response that coordinates a variety of cellular activities in response to changes in nutritional abundance.</text>
</comment>
<gene>
    <name evidence="10" type="ORF">C8N43_1971</name>
</gene>
<dbReference type="SUPFAM" id="SSF81301">
    <property type="entry name" value="Nucleotidyltransferase"/>
    <property type="match status" value="1"/>
</dbReference>
<evidence type="ECO:0000259" key="8">
    <source>
        <dbReference type="PROSITE" id="PS51831"/>
    </source>
</evidence>
<dbReference type="RefSeq" id="WP_107845412.1">
    <property type="nucleotide sequence ID" value="NZ_QBKS01000001.1"/>
</dbReference>
<evidence type="ECO:0000256" key="5">
    <source>
        <dbReference type="ARBA" id="ARBA00048244"/>
    </source>
</evidence>
<name>A0A2T6BMP4_9RHOB</name>
<dbReference type="InterPro" id="IPR012675">
    <property type="entry name" value="Beta-grasp_dom_sf"/>
</dbReference>
<dbReference type="InterPro" id="IPR033655">
    <property type="entry name" value="TGS_RelA/SpoT"/>
</dbReference>
<sequence>MISDSDLITLVRAYNPHTNDTLIRAAYAYGQQMHEGQTRHSGEPYFTHPVEVAALLSEQRLDDATIITALLHDTIEDTKSTYGEVSDRFGEDIAELVNGVTKLTNLELASTESKQAENFRKLFMAMSKDLRVILVKLADRLHNMRTIKHMKPEKQVQKSRETMDIYAPLAGRMGMHWMREELEDLAFRVLNPEARASIIRRFITLQKETGNVVPKITEDIRTEMERAGIPGEVYGRAKKPFSIWRKMEEKKQGFSRLSDIYGFRVIVDTEDECYRMLGVLHRRWSAVPGRFKDYISQPKSNGYRSLHTTVSGRDGKRVEIQIRTRQMHDVAEAGVAAHWAYRDGERVSNPFAVDPSAWVTTLTERLDQGDDSDEFLEHVKLEMYSDQVFCFTPKGDVIKLPRGATPLDYAYAIHTRIGHSCVGAKVDGLRVPLWTRLRNGQSVEIITAEGQKPQPTWIDIAVTGRAKSAIRKSLREEHRDRYIKLGRELTRVAFEHIGKKASDKALDIAAKELSLQDGSQLLEYVGSTEISAREVIAALYPELMEKVTGDEVDAARPVVGLPEGAQVKRAACCLAVPGERIVGIKHRGDGVYLHGIACDALVEFEDQPERWLDVHWHAGRHAATNAVTLSITIGNSFGVLGRICTLIGEQKANISDLHFIDRKPDYFQLLVDVDVRDAEHLHAVMTAIEADSDVASLERHRDLSRKP</sequence>
<dbReference type="GO" id="GO:0042594">
    <property type="term" value="P:response to starvation"/>
    <property type="evidence" value="ECO:0007669"/>
    <property type="project" value="TreeGrafter"/>
</dbReference>
<dbReference type="Pfam" id="PF13291">
    <property type="entry name" value="ACT_4"/>
    <property type="match status" value="1"/>
</dbReference>
<comment type="catalytic activity">
    <reaction evidence="5">
        <text>GTP + ATP = guanosine 3'-diphosphate 5'-triphosphate + AMP</text>
        <dbReference type="Rhea" id="RHEA:22088"/>
        <dbReference type="ChEBI" id="CHEBI:30616"/>
        <dbReference type="ChEBI" id="CHEBI:37565"/>
        <dbReference type="ChEBI" id="CHEBI:142410"/>
        <dbReference type="ChEBI" id="CHEBI:456215"/>
        <dbReference type="EC" id="2.7.6.5"/>
    </reaction>
</comment>
<keyword evidence="10" id="KW-0808">Transferase</keyword>
<dbReference type="GO" id="GO:0015949">
    <property type="term" value="P:nucleobase-containing small molecule interconversion"/>
    <property type="evidence" value="ECO:0007669"/>
    <property type="project" value="UniProtKB-ARBA"/>
</dbReference>
<protein>
    <recommendedName>
        <fullName evidence="2">GTP pyrophosphokinase rsh</fullName>
        <ecNumber evidence="1">2.7.6.5</ecNumber>
    </recommendedName>
    <alternativeName>
        <fullName evidence="4">(p)ppGpp synthase</fullName>
    </alternativeName>
    <alternativeName>
        <fullName evidence="3">ATP:GTP 3'-pyrophosphotransferase</fullName>
    </alternativeName>
</protein>
<comment type="caution">
    <text evidence="10">The sequence shown here is derived from an EMBL/GenBank/DDBJ whole genome shotgun (WGS) entry which is preliminary data.</text>
</comment>
<dbReference type="OrthoDB" id="9805041at2"/>
<keyword evidence="10" id="KW-0378">Hydrolase</keyword>
<keyword evidence="10" id="KW-0418">Kinase</keyword>
<dbReference type="PROSITE" id="PS51671">
    <property type="entry name" value="ACT"/>
    <property type="match status" value="1"/>
</dbReference>
<dbReference type="InterPro" id="IPR043519">
    <property type="entry name" value="NT_sf"/>
</dbReference>
<dbReference type="SUPFAM" id="SSF81271">
    <property type="entry name" value="TGS-like"/>
    <property type="match status" value="1"/>
</dbReference>
<keyword evidence="11" id="KW-1185">Reference proteome</keyword>
<dbReference type="InterPro" id="IPR002912">
    <property type="entry name" value="ACT_dom"/>
</dbReference>
<dbReference type="GO" id="GO:0016301">
    <property type="term" value="F:kinase activity"/>
    <property type="evidence" value="ECO:0007669"/>
    <property type="project" value="UniProtKB-KW"/>
</dbReference>